<evidence type="ECO:0000313" key="3">
    <source>
        <dbReference type="Proteomes" id="UP001273166"/>
    </source>
</evidence>
<dbReference type="RefSeq" id="XP_062719587.1">
    <property type="nucleotide sequence ID" value="XM_062870802.1"/>
</dbReference>
<sequence>MSRLVADEGDFEPPPASQSHFARFKNFTPNDEASFDEEFARLAAPRSTHLTEEELELKGYQDLCREVGIEPSESVAECKRLLKTKLVNIIDLIDARRNGNEVKVWDDFDAFRDYTLNDDEKRIDIEEAKGTHLESLLQRLITGPCSRRKRRAKRRGRGKGVASGRINKQRAP</sequence>
<feature type="region of interest" description="Disordered" evidence="1">
    <location>
        <begin position="147"/>
        <end position="172"/>
    </location>
</feature>
<feature type="compositionally biased region" description="Basic residues" evidence="1">
    <location>
        <begin position="147"/>
        <end position="158"/>
    </location>
</feature>
<reference evidence="2" key="1">
    <citation type="journal article" date="2023" name="Mol. Phylogenet. Evol.">
        <title>Genome-scale phylogeny and comparative genomics of the fungal order Sordariales.</title>
        <authorList>
            <person name="Hensen N."/>
            <person name="Bonometti L."/>
            <person name="Westerberg I."/>
            <person name="Brannstrom I.O."/>
            <person name="Guillou S."/>
            <person name="Cros-Aarteil S."/>
            <person name="Calhoun S."/>
            <person name="Haridas S."/>
            <person name="Kuo A."/>
            <person name="Mondo S."/>
            <person name="Pangilinan J."/>
            <person name="Riley R."/>
            <person name="LaButti K."/>
            <person name="Andreopoulos B."/>
            <person name="Lipzen A."/>
            <person name="Chen C."/>
            <person name="Yan M."/>
            <person name="Daum C."/>
            <person name="Ng V."/>
            <person name="Clum A."/>
            <person name="Steindorff A."/>
            <person name="Ohm R.A."/>
            <person name="Martin F."/>
            <person name="Silar P."/>
            <person name="Natvig D.O."/>
            <person name="Lalanne C."/>
            <person name="Gautier V."/>
            <person name="Ament-Velasquez S.L."/>
            <person name="Kruys A."/>
            <person name="Hutchinson M.I."/>
            <person name="Powell A.J."/>
            <person name="Barry K."/>
            <person name="Miller A.N."/>
            <person name="Grigoriev I.V."/>
            <person name="Debuchy R."/>
            <person name="Gladieux P."/>
            <person name="Hiltunen Thoren M."/>
            <person name="Johannesson H."/>
        </authorList>
    </citation>
    <scope>NUCLEOTIDE SEQUENCE</scope>
    <source>
        <strain evidence="2">CBS 333.67</strain>
    </source>
</reference>
<dbReference type="GeneID" id="87889631"/>
<dbReference type="Proteomes" id="UP001273166">
    <property type="component" value="Unassembled WGS sequence"/>
</dbReference>
<gene>
    <name evidence="2" type="ORF">B0T15DRAFT_569262</name>
</gene>
<organism evidence="2 3">
    <name type="scientific">Chaetomium strumarium</name>
    <dbReference type="NCBI Taxonomy" id="1170767"/>
    <lineage>
        <taxon>Eukaryota</taxon>
        <taxon>Fungi</taxon>
        <taxon>Dikarya</taxon>
        <taxon>Ascomycota</taxon>
        <taxon>Pezizomycotina</taxon>
        <taxon>Sordariomycetes</taxon>
        <taxon>Sordariomycetidae</taxon>
        <taxon>Sordariales</taxon>
        <taxon>Chaetomiaceae</taxon>
        <taxon>Chaetomium</taxon>
    </lineage>
</organism>
<keyword evidence="3" id="KW-1185">Reference proteome</keyword>
<comment type="caution">
    <text evidence="2">The sequence shown here is derived from an EMBL/GenBank/DDBJ whole genome shotgun (WGS) entry which is preliminary data.</text>
</comment>
<evidence type="ECO:0000313" key="2">
    <source>
        <dbReference type="EMBL" id="KAK3303807.1"/>
    </source>
</evidence>
<dbReference type="PANTHER" id="PTHR38846:SF1">
    <property type="entry name" value="C3H1-TYPE DOMAIN-CONTAINING PROTEIN"/>
    <property type="match status" value="1"/>
</dbReference>
<proteinExistence type="predicted"/>
<dbReference type="AlphaFoldDB" id="A0AAJ0GPM6"/>
<feature type="region of interest" description="Disordered" evidence="1">
    <location>
        <begin position="1"/>
        <end position="23"/>
    </location>
</feature>
<dbReference type="PANTHER" id="PTHR38846">
    <property type="entry name" value="C3H1-TYPE DOMAIN-CONTAINING PROTEIN"/>
    <property type="match status" value="1"/>
</dbReference>
<accession>A0AAJ0GPM6</accession>
<evidence type="ECO:0000256" key="1">
    <source>
        <dbReference type="SAM" id="MobiDB-lite"/>
    </source>
</evidence>
<protein>
    <submittedName>
        <fullName evidence="2">Uncharacterized protein</fullName>
    </submittedName>
</protein>
<reference evidence="2" key="2">
    <citation type="submission" date="2023-06" db="EMBL/GenBank/DDBJ databases">
        <authorList>
            <consortium name="Lawrence Berkeley National Laboratory"/>
            <person name="Mondo S.J."/>
            <person name="Hensen N."/>
            <person name="Bonometti L."/>
            <person name="Westerberg I."/>
            <person name="Brannstrom I.O."/>
            <person name="Guillou S."/>
            <person name="Cros-Aarteil S."/>
            <person name="Calhoun S."/>
            <person name="Haridas S."/>
            <person name="Kuo A."/>
            <person name="Pangilinan J."/>
            <person name="Riley R."/>
            <person name="Labutti K."/>
            <person name="Andreopoulos B."/>
            <person name="Lipzen A."/>
            <person name="Chen C."/>
            <person name="Yanf M."/>
            <person name="Daum C."/>
            <person name="Ng V."/>
            <person name="Clum A."/>
            <person name="Steindorff A."/>
            <person name="Ohm R."/>
            <person name="Martin F."/>
            <person name="Silar P."/>
            <person name="Natvig D."/>
            <person name="Lalanne C."/>
            <person name="Gautier V."/>
            <person name="Ament-Velasquez S.L."/>
            <person name="Kruys A."/>
            <person name="Hutchinson M.I."/>
            <person name="Powell A.J."/>
            <person name="Barry K."/>
            <person name="Miller A.N."/>
            <person name="Grigoriev I.V."/>
            <person name="Debuchy R."/>
            <person name="Gladieux P."/>
            <person name="Thoren M.H."/>
            <person name="Johannesson H."/>
        </authorList>
    </citation>
    <scope>NUCLEOTIDE SEQUENCE</scope>
    <source>
        <strain evidence="2">CBS 333.67</strain>
    </source>
</reference>
<name>A0AAJ0GPM6_9PEZI</name>
<dbReference type="EMBL" id="JAUDZG010000006">
    <property type="protein sequence ID" value="KAK3303807.1"/>
    <property type="molecule type" value="Genomic_DNA"/>
</dbReference>